<dbReference type="Gene3D" id="1.10.340.70">
    <property type="match status" value="1"/>
</dbReference>
<keyword evidence="6" id="KW-0695">RNA-directed DNA polymerase</keyword>
<dbReference type="Pfam" id="PF17921">
    <property type="entry name" value="Integrase_H2C2"/>
    <property type="match status" value="1"/>
</dbReference>
<keyword evidence="5" id="KW-0378">Hydrolase</keyword>
<evidence type="ECO:0000256" key="4">
    <source>
        <dbReference type="ARBA" id="ARBA00022759"/>
    </source>
</evidence>
<dbReference type="GO" id="GO:0016787">
    <property type="term" value="F:hydrolase activity"/>
    <property type="evidence" value="ECO:0007669"/>
    <property type="project" value="UniProtKB-KW"/>
</dbReference>
<dbReference type="Gene3D" id="3.30.70.270">
    <property type="match status" value="1"/>
</dbReference>
<keyword evidence="9" id="KW-1185">Reference proteome</keyword>
<evidence type="ECO:0000256" key="3">
    <source>
        <dbReference type="ARBA" id="ARBA00022722"/>
    </source>
</evidence>
<gene>
    <name evidence="10" type="primary">LOC101510506</name>
</gene>
<evidence type="ECO:0000313" key="9">
    <source>
        <dbReference type="Proteomes" id="UP000087171"/>
    </source>
</evidence>
<reference evidence="10" key="2">
    <citation type="submission" date="2025-08" db="UniProtKB">
        <authorList>
            <consortium name="RefSeq"/>
        </authorList>
    </citation>
    <scope>IDENTIFICATION</scope>
    <source>
        <tissue evidence="10">Etiolated seedlings</tissue>
    </source>
</reference>
<keyword evidence="2" id="KW-0548">Nucleotidyltransferase</keyword>
<dbReference type="InterPro" id="IPR043128">
    <property type="entry name" value="Rev_trsase/Diguanyl_cyclase"/>
</dbReference>
<keyword evidence="3" id="KW-0540">Nuclease</keyword>
<protein>
    <submittedName>
        <fullName evidence="10">Uncharacterized protein LOC101510506</fullName>
    </submittedName>
</protein>
<evidence type="ECO:0000256" key="5">
    <source>
        <dbReference type="ARBA" id="ARBA00022801"/>
    </source>
</evidence>
<evidence type="ECO:0000256" key="6">
    <source>
        <dbReference type="ARBA" id="ARBA00022918"/>
    </source>
</evidence>
<dbReference type="InterPro" id="IPR036397">
    <property type="entry name" value="RNaseH_sf"/>
</dbReference>
<feature type="domain" description="Reverse transcriptase RNase H-like" evidence="7">
    <location>
        <begin position="50"/>
        <end position="78"/>
    </location>
</feature>
<name>A0A1S2YL57_CICAR</name>
<dbReference type="Pfam" id="PF17917">
    <property type="entry name" value="RT_RNaseH"/>
    <property type="match status" value="1"/>
</dbReference>
<dbReference type="OrthoDB" id="1938712at2759"/>
<dbReference type="PANTHER" id="PTHR45835">
    <property type="entry name" value="YALI0A06105P"/>
    <property type="match status" value="1"/>
</dbReference>
<sequence length="395" mass="45974">MAWKQPQTVTEIRSFMGLVGYYRRSIEGFAKIAAPLTHLTKKNQIYVWTENKRVVAYASRKLKVHEKNYPTHDLELAARKANVVADEFPVLEKLCDLDLNLDSPVRKVQCGMIIIDSELINEIKVLQVTDMLTQEKRKLIEVSKAPKFEVGPYDILRCNGRVCTPDNTELRKTILDEAHKSKLSIHPSTTKMYKYLKQKFWWSRMKKQVAEYVASCLTCQKAKVEHQKPRGLLRLTKYAHFIPMRTNYDVTKLAEIYIAEIVILHGTLEDLLRACVLDERGSWDNMLHLVEFTYNNNYHASIGMSQYEAMYGRKCQTRLCWYYDGENLIVGPKLVQHTTDKVHFIQERMKTAQSRQKSYADQRRKPLVFQEGENVFSRVKPTTRVGRALLELVGH</sequence>
<dbReference type="PANTHER" id="PTHR45835:SF99">
    <property type="entry name" value="CHROMO DOMAIN-CONTAINING PROTEIN-RELATED"/>
    <property type="match status" value="1"/>
</dbReference>
<dbReference type="InterPro" id="IPR041588">
    <property type="entry name" value="Integrase_H2C2"/>
</dbReference>
<dbReference type="GO" id="GO:0004519">
    <property type="term" value="F:endonuclease activity"/>
    <property type="evidence" value="ECO:0007669"/>
    <property type="project" value="UniProtKB-KW"/>
</dbReference>
<dbReference type="Gene3D" id="3.30.420.10">
    <property type="entry name" value="Ribonuclease H-like superfamily/Ribonuclease H"/>
    <property type="match status" value="1"/>
</dbReference>
<dbReference type="GO" id="GO:0003964">
    <property type="term" value="F:RNA-directed DNA polymerase activity"/>
    <property type="evidence" value="ECO:0007669"/>
    <property type="project" value="UniProtKB-KW"/>
</dbReference>
<evidence type="ECO:0000256" key="1">
    <source>
        <dbReference type="ARBA" id="ARBA00022679"/>
    </source>
</evidence>
<dbReference type="SUPFAM" id="SSF56672">
    <property type="entry name" value="DNA/RNA polymerases"/>
    <property type="match status" value="1"/>
</dbReference>
<organism evidence="9 10">
    <name type="scientific">Cicer arietinum</name>
    <name type="common">Chickpea</name>
    <name type="synonym">Garbanzo</name>
    <dbReference type="NCBI Taxonomy" id="3827"/>
    <lineage>
        <taxon>Eukaryota</taxon>
        <taxon>Viridiplantae</taxon>
        <taxon>Streptophyta</taxon>
        <taxon>Embryophyta</taxon>
        <taxon>Tracheophyta</taxon>
        <taxon>Spermatophyta</taxon>
        <taxon>Magnoliopsida</taxon>
        <taxon>eudicotyledons</taxon>
        <taxon>Gunneridae</taxon>
        <taxon>Pentapetalae</taxon>
        <taxon>rosids</taxon>
        <taxon>fabids</taxon>
        <taxon>Fabales</taxon>
        <taxon>Fabaceae</taxon>
        <taxon>Papilionoideae</taxon>
        <taxon>50 kb inversion clade</taxon>
        <taxon>NPAAA clade</taxon>
        <taxon>Hologalegina</taxon>
        <taxon>IRL clade</taxon>
        <taxon>Cicereae</taxon>
        <taxon>Cicer</taxon>
    </lineage>
</organism>
<dbReference type="InterPro" id="IPR041373">
    <property type="entry name" value="RT_RNaseH"/>
</dbReference>
<evidence type="ECO:0000256" key="2">
    <source>
        <dbReference type="ARBA" id="ARBA00022695"/>
    </source>
</evidence>
<accession>A0A1S2YL57</accession>
<dbReference type="RefSeq" id="XP_004506444.1">
    <property type="nucleotide sequence ID" value="XM_004506387.1"/>
</dbReference>
<proteinExistence type="predicted"/>
<evidence type="ECO:0000259" key="7">
    <source>
        <dbReference type="Pfam" id="PF17917"/>
    </source>
</evidence>
<dbReference type="AlphaFoldDB" id="A0A1S2YL57"/>
<dbReference type="InterPro" id="IPR043502">
    <property type="entry name" value="DNA/RNA_pol_sf"/>
</dbReference>
<dbReference type="Proteomes" id="UP000087171">
    <property type="component" value="Chromosome Ca6"/>
</dbReference>
<keyword evidence="1" id="KW-0808">Transferase</keyword>
<evidence type="ECO:0000259" key="8">
    <source>
        <dbReference type="Pfam" id="PF17921"/>
    </source>
</evidence>
<dbReference type="PaxDb" id="3827-XP_004506444.1"/>
<feature type="domain" description="Integrase zinc-binding" evidence="8">
    <location>
        <begin position="167"/>
        <end position="224"/>
    </location>
</feature>
<evidence type="ECO:0000313" key="10">
    <source>
        <dbReference type="RefSeq" id="XP_004506444.1"/>
    </source>
</evidence>
<dbReference type="STRING" id="3827.A0A1S2YL57"/>
<reference evidence="9" key="1">
    <citation type="journal article" date="2013" name="Nat. Biotechnol.">
        <title>Draft genome sequence of chickpea (Cicer arietinum) provides a resource for trait improvement.</title>
        <authorList>
            <person name="Varshney R.K."/>
            <person name="Song C."/>
            <person name="Saxena R.K."/>
            <person name="Azam S."/>
            <person name="Yu S."/>
            <person name="Sharpe A.G."/>
            <person name="Cannon S."/>
            <person name="Baek J."/>
            <person name="Rosen B.D."/>
            <person name="Tar'an B."/>
            <person name="Millan T."/>
            <person name="Zhang X."/>
            <person name="Ramsay L.D."/>
            <person name="Iwata A."/>
            <person name="Wang Y."/>
            <person name="Nelson W."/>
            <person name="Farmer A.D."/>
            <person name="Gaur P.M."/>
            <person name="Soderlund C."/>
            <person name="Penmetsa R.V."/>
            <person name="Xu C."/>
            <person name="Bharti A.K."/>
            <person name="He W."/>
            <person name="Winter P."/>
            <person name="Zhao S."/>
            <person name="Hane J.K."/>
            <person name="Carrasquilla-Garcia N."/>
            <person name="Condie J.A."/>
            <person name="Upadhyaya H.D."/>
            <person name="Luo M.C."/>
            <person name="Thudi M."/>
            <person name="Gowda C.L."/>
            <person name="Singh N.P."/>
            <person name="Lichtenzveig J."/>
            <person name="Gali K.K."/>
            <person name="Rubio J."/>
            <person name="Nadarajan N."/>
            <person name="Dolezel J."/>
            <person name="Bansal K.C."/>
            <person name="Xu X."/>
            <person name="Edwards D."/>
            <person name="Zhang G."/>
            <person name="Kahl G."/>
            <person name="Gil J."/>
            <person name="Singh K.B."/>
            <person name="Datta S.K."/>
            <person name="Jackson S.A."/>
            <person name="Wang J."/>
            <person name="Cook D.R."/>
        </authorList>
    </citation>
    <scope>NUCLEOTIDE SEQUENCE [LARGE SCALE GENOMIC DNA]</scope>
    <source>
        <strain evidence="9">cv. CDC Frontier</strain>
    </source>
</reference>
<keyword evidence="4" id="KW-0255">Endonuclease</keyword>
<dbReference type="eggNOG" id="KOG0017">
    <property type="taxonomic scope" value="Eukaryota"/>
</dbReference>
<dbReference type="GO" id="GO:0003676">
    <property type="term" value="F:nucleic acid binding"/>
    <property type="evidence" value="ECO:0007669"/>
    <property type="project" value="InterPro"/>
</dbReference>